<sequence length="321" mass="38278">MSNDEYDSPWKEAIETYFQECIEFFFPVAGEGIDWKRGYTFLDKELQQVVRDAELGQRFVDKLVQVWRLNGEERWVLIHLEVQSNEETNFAQRMYVYHYRLFDRYNRSIASLAVLGDDRPTWKPDQFSDELWGCEIKFKFPIVKLLDYSQQWTELEASSNPFATVVMAHLKAKETRQDNQRRKQWKVDLTKRLYEKGYQREDIINLFRFIDWVMRLPEDLENSFWQEVTQYEEEKKMPYITSVERRGIEQGIKQGIEQGLEEGKRQVLIESLQVCLELKFGSEALTILPEIAQIQNVEILSAILASIKTVNNLEELRQIYQ</sequence>
<dbReference type="Proteomes" id="UP000632766">
    <property type="component" value="Unassembled WGS sequence"/>
</dbReference>
<comment type="caution">
    <text evidence="1">The sequence shown here is derived from an EMBL/GenBank/DDBJ whole genome shotgun (WGS) entry which is preliminary data.</text>
</comment>
<evidence type="ECO:0000313" key="1">
    <source>
        <dbReference type="EMBL" id="MBH8562071.1"/>
    </source>
</evidence>
<proteinExistence type="predicted"/>
<dbReference type="RefSeq" id="WP_198124044.1">
    <property type="nucleotide sequence ID" value="NZ_JAECZC010000009.1"/>
</dbReference>
<dbReference type="PANTHER" id="PTHR35586">
    <property type="entry name" value="SLL1691 PROTEIN"/>
    <property type="match status" value="1"/>
</dbReference>
<keyword evidence="2" id="KW-1185">Reference proteome</keyword>
<dbReference type="PANTHER" id="PTHR35586:SF1">
    <property type="entry name" value="SLL1691 PROTEIN"/>
    <property type="match status" value="1"/>
</dbReference>
<reference evidence="1 2" key="1">
    <citation type="journal article" date="2021" name="Int. J. Syst. Evol. Microbiol.">
        <title>Amazonocrinis nigriterrae gen. nov., sp. nov., Atlanticothrix silvestris gen. nov., sp. nov. and Dendronalium phyllosphericum gen. nov., sp. nov., nostocacean cyanobacteria from Brazilian environments.</title>
        <authorList>
            <person name="Alvarenga D.O."/>
            <person name="Andreote A.P.D."/>
            <person name="Branco L.H.Z."/>
            <person name="Delbaje E."/>
            <person name="Cruz R.B."/>
            <person name="Varani A.M."/>
            <person name="Fiore M.F."/>
        </authorList>
    </citation>
    <scope>NUCLEOTIDE SEQUENCE [LARGE SCALE GENOMIC DNA]</scope>
    <source>
        <strain evidence="1 2">CENA67</strain>
    </source>
</reference>
<dbReference type="EMBL" id="JAECZC010000009">
    <property type="protein sequence ID" value="MBH8562071.1"/>
    <property type="molecule type" value="Genomic_DNA"/>
</dbReference>
<accession>A0A8J7LA07</accession>
<evidence type="ECO:0000313" key="2">
    <source>
        <dbReference type="Proteomes" id="UP000632766"/>
    </source>
</evidence>
<name>A0A8J7LA07_9NOST</name>
<protein>
    <submittedName>
        <fullName evidence="1">Cytosolic protein</fullName>
    </submittedName>
</protein>
<dbReference type="AlphaFoldDB" id="A0A8J7LA07"/>
<gene>
    <name evidence="1" type="ORF">I8748_07770</name>
</gene>
<organism evidence="1 2">
    <name type="scientific">Amazonocrinis nigriterrae CENA67</name>
    <dbReference type="NCBI Taxonomy" id="2794033"/>
    <lineage>
        <taxon>Bacteria</taxon>
        <taxon>Bacillati</taxon>
        <taxon>Cyanobacteriota</taxon>
        <taxon>Cyanophyceae</taxon>
        <taxon>Nostocales</taxon>
        <taxon>Nostocaceae</taxon>
        <taxon>Amazonocrinis</taxon>
        <taxon>Amazonocrinis nigriterrae</taxon>
    </lineage>
</organism>